<keyword evidence="3" id="KW-1185">Reference proteome</keyword>
<sequence length="366" mass="42105">MRYRYYLIYFLIFAFALESDAQKLKPGFDAAEYQQLMLIINRSMDTPWTKVKTPMPAHCKMIYRSAEAGMLNRWDLWLRDDKVAIIQIRGTNGTAVSWMENFYAGMIPAKGTLQLSDSTRFDYTLSNDPQAYVHAGWMIGLAALGPDIVRKIKECYREGVHDFIITGHSQGGAITFLLRSWLAYLPDMPKDIVYKTYSSAAPKPGNLSYAYDYDYITRDGWGLRVVNARDWVAETPFSIQTTRDFSPVNPFTDIKKSLKKQKWPARAGLKYLYGRLDRPSKRASRRMQRILGNTLYKRVEKVLPGYERPPFVNSHNYSPAGTPVILYPVAGYDEKFPFDGKNIFLHHNTANYIWLTEQIYGKGATD</sequence>
<evidence type="ECO:0000313" key="2">
    <source>
        <dbReference type="EMBL" id="SHL63501.1"/>
    </source>
</evidence>
<dbReference type="GO" id="GO:0006629">
    <property type="term" value="P:lipid metabolic process"/>
    <property type="evidence" value="ECO:0007669"/>
    <property type="project" value="InterPro"/>
</dbReference>
<proteinExistence type="predicted"/>
<dbReference type="Gene3D" id="3.40.50.1820">
    <property type="entry name" value="alpha/beta hydrolase"/>
    <property type="match status" value="1"/>
</dbReference>
<protein>
    <submittedName>
        <fullName evidence="2">Lipase (Class 3)</fullName>
    </submittedName>
</protein>
<organism evidence="2 3">
    <name type="scientific">Chitinophaga jiangningensis</name>
    <dbReference type="NCBI Taxonomy" id="1419482"/>
    <lineage>
        <taxon>Bacteria</taxon>
        <taxon>Pseudomonadati</taxon>
        <taxon>Bacteroidota</taxon>
        <taxon>Chitinophagia</taxon>
        <taxon>Chitinophagales</taxon>
        <taxon>Chitinophagaceae</taxon>
        <taxon>Chitinophaga</taxon>
    </lineage>
</organism>
<evidence type="ECO:0000313" key="3">
    <source>
        <dbReference type="Proteomes" id="UP000184420"/>
    </source>
</evidence>
<dbReference type="RefSeq" id="WP_073080863.1">
    <property type="nucleotide sequence ID" value="NZ_FRBL01000004.1"/>
</dbReference>
<dbReference type="EMBL" id="FRBL01000004">
    <property type="protein sequence ID" value="SHL63501.1"/>
    <property type="molecule type" value="Genomic_DNA"/>
</dbReference>
<evidence type="ECO:0000259" key="1">
    <source>
        <dbReference type="Pfam" id="PF01764"/>
    </source>
</evidence>
<dbReference type="Pfam" id="PF01764">
    <property type="entry name" value="Lipase_3"/>
    <property type="match status" value="1"/>
</dbReference>
<gene>
    <name evidence="2" type="ORF">SAMN05444266_104233</name>
</gene>
<dbReference type="STRING" id="1419482.SAMN05444266_104233"/>
<name>A0A1M7C8F0_9BACT</name>
<dbReference type="InterPro" id="IPR029058">
    <property type="entry name" value="AB_hydrolase_fold"/>
</dbReference>
<reference evidence="2 3" key="1">
    <citation type="submission" date="2016-11" db="EMBL/GenBank/DDBJ databases">
        <authorList>
            <person name="Jaros S."/>
            <person name="Januszkiewicz K."/>
            <person name="Wedrychowicz H."/>
        </authorList>
    </citation>
    <scope>NUCLEOTIDE SEQUENCE [LARGE SCALE GENOMIC DNA]</scope>
    <source>
        <strain evidence="2 3">DSM 27406</strain>
    </source>
</reference>
<accession>A0A1M7C8F0</accession>
<dbReference type="Proteomes" id="UP000184420">
    <property type="component" value="Unassembled WGS sequence"/>
</dbReference>
<dbReference type="CDD" id="cd00519">
    <property type="entry name" value="Lipase_3"/>
    <property type="match status" value="1"/>
</dbReference>
<dbReference type="OrthoDB" id="927373at2"/>
<dbReference type="SUPFAM" id="SSF53474">
    <property type="entry name" value="alpha/beta-Hydrolases"/>
    <property type="match status" value="1"/>
</dbReference>
<feature type="domain" description="Fungal lipase-type" evidence="1">
    <location>
        <begin position="86"/>
        <end position="237"/>
    </location>
</feature>
<dbReference type="AlphaFoldDB" id="A0A1M7C8F0"/>
<dbReference type="InterPro" id="IPR002921">
    <property type="entry name" value="Fungal_lipase-type"/>
</dbReference>